<keyword evidence="1" id="KW-0472">Membrane</keyword>
<organism evidence="2 3">
    <name type="scientific">Stackebrandtia albiflava</name>
    <dbReference type="NCBI Taxonomy" id="406432"/>
    <lineage>
        <taxon>Bacteria</taxon>
        <taxon>Bacillati</taxon>
        <taxon>Actinomycetota</taxon>
        <taxon>Actinomycetes</taxon>
        <taxon>Glycomycetales</taxon>
        <taxon>Glycomycetaceae</taxon>
        <taxon>Stackebrandtia</taxon>
    </lineage>
</organism>
<reference evidence="2 3" key="1">
    <citation type="journal article" date="2013" name="Stand. Genomic Sci.">
        <title>Genomic Encyclopedia of Type Strains, Phase I: The one thousand microbial genomes (KMG-I) project.</title>
        <authorList>
            <person name="Kyrpides N.C."/>
            <person name="Woyke T."/>
            <person name="Eisen J.A."/>
            <person name="Garrity G."/>
            <person name="Lilburn T.G."/>
            <person name="Beck B.J."/>
            <person name="Whitman W.B."/>
            <person name="Hugenholtz P."/>
            <person name="Klenk H.P."/>
        </authorList>
    </citation>
    <scope>NUCLEOTIDE SEQUENCE [LARGE SCALE GENOMIC DNA]</scope>
    <source>
        <strain evidence="2 3">DSM 45044</strain>
    </source>
</reference>
<evidence type="ECO:0000313" key="3">
    <source>
        <dbReference type="Proteomes" id="UP000321617"/>
    </source>
</evidence>
<name>A0A562V3P2_9ACTN</name>
<keyword evidence="1" id="KW-0812">Transmembrane</keyword>
<dbReference type="Proteomes" id="UP000321617">
    <property type="component" value="Unassembled WGS sequence"/>
</dbReference>
<gene>
    <name evidence="2" type="ORF">LX16_3263</name>
</gene>
<proteinExistence type="predicted"/>
<accession>A0A562V3P2</accession>
<dbReference type="AlphaFoldDB" id="A0A562V3P2"/>
<protein>
    <submittedName>
        <fullName evidence="2">Uncharacterized protein</fullName>
    </submittedName>
</protein>
<dbReference type="EMBL" id="VLLL01000006">
    <property type="protein sequence ID" value="TWJ12504.1"/>
    <property type="molecule type" value="Genomic_DNA"/>
</dbReference>
<keyword evidence="1" id="KW-1133">Transmembrane helix</keyword>
<keyword evidence="3" id="KW-1185">Reference proteome</keyword>
<comment type="caution">
    <text evidence="2">The sequence shown here is derived from an EMBL/GenBank/DDBJ whole genome shotgun (WGS) entry which is preliminary data.</text>
</comment>
<sequence length="57" mass="6714">MISRWLGNRQEKRISARFDEIRARADPSREGEVVKRLNWFAIIFPIVTVTAFFISFA</sequence>
<evidence type="ECO:0000313" key="2">
    <source>
        <dbReference type="EMBL" id="TWJ12504.1"/>
    </source>
</evidence>
<feature type="transmembrane region" description="Helical" evidence="1">
    <location>
        <begin position="37"/>
        <end position="56"/>
    </location>
</feature>
<evidence type="ECO:0000256" key="1">
    <source>
        <dbReference type="SAM" id="Phobius"/>
    </source>
</evidence>